<dbReference type="STRING" id="234267.Acid_3658"/>
<gene>
    <name evidence="2" type="ordered locus">Acid_3658</name>
</gene>
<dbReference type="Gene3D" id="3.40.720.10">
    <property type="entry name" value="Alkaline Phosphatase, subunit A"/>
    <property type="match status" value="2"/>
</dbReference>
<dbReference type="Pfam" id="PF01663">
    <property type="entry name" value="Phosphodiest"/>
    <property type="match status" value="1"/>
</dbReference>
<dbReference type="OrthoDB" id="9762324at2"/>
<dbReference type="AlphaFoldDB" id="Q020M3"/>
<evidence type="ECO:0000313" key="2">
    <source>
        <dbReference type="EMBL" id="ABJ84630.1"/>
    </source>
</evidence>
<proteinExistence type="predicted"/>
<dbReference type="KEGG" id="sus:Acid_3658"/>
<dbReference type="InterPro" id="IPR002591">
    <property type="entry name" value="Phosphodiest/P_Trfase"/>
</dbReference>
<dbReference type="InterPro" id="IPR017850">
    <property type="entry name" value="Alkaline_phosphatase_core_sf"/>
</dbReference>
<reference evidence="2" key="1">
    <citation type="submission" date="2006-10" db="EMBL/GenBank/DDBJ databases">
        <title>Complete sequence of Solibacter usitatus Ellin6076.</title>
        <authorList>
            <consortium name="US DOE Joint Genome Institute"/>
            <person name="Copeland A."/>
            <person name="Lucas S."/>
            <person name="Lapidus A."/>
            <person name="Barry K."/>
            <person name="Detter J.C."/>
            <person name="Glavina del Rio T."/>
            <person name="Hammon N."/>
            <person name="Israni S."/>
            <person name="Dalin E."/>
            <person name="Tice H."/>
            <person name="Pitluck S."/>
            <person name="Thompson L.S."/>
            <person name="Brettin T."/>
            <person name="Bruce D."/>
            <person name="Han C."/>
            <person name="Tapia R."/>
            <person name="Gilna P."/>
            <person name="Schmutz J."/>
            <person name="Larimer F."/>
            <person name="Land M."/>
            <person name="Hauser L."/>
            <person name="Kyrpides N."/>
            <person name="Mikhailova N."/>
            <person name="Janssen P.H."/>
            <person name="Kuske C.R."/>
            <person name="Richardson P."/>
        </authorList>
    </citation>
    <scope>NUCLEOTIDE SEQUENCE</scope>
    <source>
        <strain evidence="2">Ellin6076</strain>
    </source>
</reference>
<dbReference type="SUPFAM" id="SSF53649">
    <property type="entry name" value="Alkaline phosphatase-like"/>
    <property type="match status" value="1"/>
</dbReference>
<accession>Q020M3</accession>
<dbReference type="InParanoid" id="Q020M3"/>
<name>Q020M3_SOLUE</name>
<keyword evidence="1" id="KW-0732">Signal</keyword>
<sequence precursor="true">MNKAKRCVPLLFGLASMLVVTNSAFADDHKIRRVMMISIDGMHALDMALWIKNHPTSALGKLSAQALNYTNASTTKPSDSIPSTVGIFTGGSAAIGGMYYDDAYNRAWFSPTNLTCTGTPGAVIDLKFAINLNPDGTGGVDSAKMPRQLVNGVCAPVLPHNMMRLNTVFEIVRSTLGPTAYSEKRPSYEFLNGPSGTGVTDLYTPEINCQPHYTLPPPAAPTGTCANALLSLIDTEAFDDLRVQSVINEIDGKDHTGTLSAAVPVLFGMNFQALNAAKKDSLGGGYADDLGTPNPALADALAHTDASIGRIVTELTNQGLIGTTAIIITAKHGESSLDPSKRVIDTNSAIQNVLTPAGFPPASIAKLTEKTSALIWLANQANTQGVAAVLTTKANESTLNIAQILSGESLKLLFPDPLIDPASPDVVVVPNLGVNFEPTLNTALPAVQAEHGGLNENETHVPLMIVGGSINGTPISSGIIRAAVSTTQIAPTILELLNLDPNALQAVRLENVGVLAGIKSDNGKSAH</sequence>
<feature type="chain" id="PRO_5004162930" evidence="1">
    <location>
        <begin position="27"/>
        <end position="527"/>
    </location>
</feature>
<dbReference type="eggNOG" id="COG3083">
    <property type="taxonomic scope" value="Bacteria"/>
</dbReference>
<dbReference type="HOGENOM" id="CLU_492353_0_0_0"/>
<dbReference type="EMBL" id="CP000473">
    <property type="protein sequence ID" value="ABJ84630.1"/>
    <property type="molecule type" value="Genomic_DNA"/>
</dbReference>
<organism evidence="2">
    <name type="scientific">Solibacter usitatus (strain Ellin6076)</name>
    <dbReference type="NCBI Taxonomy" id="234267"/>
    <lineage>
        <taxon>Bacteria</taxon>
        <taxon>Pseudomonadati</taxon>
        <taxon>Acidobacteriota</taxon>
        <taxon>Terriglobia</taxon>
        <taxon>Bryobacterales</taxon>
        <taxon>Solibacteraceae</taxon>
        <taxon>Candidatus Solibacter</taxon>
    </lineage>
</organism>
<protein>
    <submittedName>
        <fullName evidence="2">Type I phosphodiesterase/nucleotide pyrophosphatase</fullName>
    </submittedName>
</protein>
<evidence type="ECO:0000256" key="1">
    <source>
        <dbReference type="SAM" id="SignalP"/>
    </source>
</evidence>
<feature type="signal peptide" evidence="1">
    <location>
        <begin position="1"/>
        <end position="26"/>
    </location>
</feature>